<feature type="non-terminal residue" evidence="5">
    <location>
        <position position="1"/>
    </location>
</feature>
<dbReference type="Proteomes" id="UP001152795">
    <property type="component" value="Unassembled WGS sequence"/>
</dbReference>
<dbReference type="EMBL" id="CACRXK020007616">
    <property type="protein sequence ID" value="CAB4012740.1"/>
    <property type="molecule type" value="Genomic_DNA"/>
</dbReference>
<dbReference type="Gene3D" id="1.25.40.20">
    <property type="entry name" value="Ankyrin repeat-containing domain"/>
    <property type="match status" value="1"/>
</dbReference>
<gene>
    <name evidence="5" type="ORF">PACLA_8A078733</name>
</gene>
<dbReference type="InterPro" id="IPR002110">
    <property type="entry name" value="Ankyrin_rpt"/>
</dbReference>
<evidence type="ECO:0000256" key="3">
    <source>
        <dbReference type="ARBA" id="ARBA00037385"/>
    </source>
</evidence>
<evidence type="ECO:0000313" key="6">
    <source>
        <dbReference type="Proteomes" id="UP001152795"/>
    </source>
</evidence>
<dbReference type="PROSITE" id="PS50088">
    <property type="entry name" value="ANK_REPEAT"/>
    <property type="match status" value="1"/>
</dbReference>
<dbReference type="AlphaFoldDB" id="A0A6S7I9P2"/>
<protein>
    <recommendedName>
        <fullName evidence="4">Ankyrin repeat domain-containing protein 54</fullName>
    </recommendedName>
</protein>
<dbReference type="OrthoDB" id="2157354at2759"/>
<sequence length="188" mass="21546">IEHLLRDGKIYVEFKYAWHFLLSSFRRSSKCDLVKSVDDCLKHGANPNNREGPGVTGLMLACMQLSFCGEVGQQVIERVVYFLLLLLKHGAEVNQRDFYGSTALHYAFQSRNYYLPPEEGRLAKKLVVQILIQHNANIYLKNSFGISAIDMAKREGHESWLKTDEASHAQRKERDRAPKKTEASFNLD</sequence>
<dbReference type="SMART" id="SM00248">
    <property type="entry name" value="ANK"/>
    <property type="match status" value="2"/>
</dbReference>
<organism evidence="5 6">
    <name type="scientific">Paramuricea clavata</name>
    <name type="common">Red gorgonian</name>
    <name type="synonym">Violescent sea-whip</name>
    <dbReference type="NCBI Taxonomy" id="317549"/>
    <lineage>
        <taxon>Eukaryota</taxon>
        <taxon>Metazoa</taxon>
        <taxon>Cnidaria</taxon>
        <taxon>Anthozoa</taxon>
        <taxon>Octocorallia</taxon>
        <taxon>Malacalcyonacea</taxon>
        <taxon>Plexauridae</taxon>
        <taxon>Paramuricea</taxon>
    </lineage>
</organism>
<dbReference type="PANTHER" id="PTHR24197:SF44">
    <property type="entry name" value="ANKYRIN REPEAT DOMAIN-CONTAINING PROTEIN 54"/>
    <property type="match status" value="1"/>
</dbReference>
<accession>A0A6S7I9P2</accession>
<evidence type="ECO:0000313" key="5">
    <source>
        <dbReference type="EMBL" id="CAB4012740.1"/>
    </source>
</evidence>
<evidence type="ECO:0000256" key="2">
    <source>
        <dbReference type="ARBA" id="ARBA00023043"/>
    </source>
</evidence>
<keyword evidence="1" id="KW-0677">Repeat</keyword>
<keyword evidence="6" id="KW-1185">Reference proteome</keyword>
<name>A0A6S7I9P2_PARCT</name>
<dbReference type="InterPro" id="IPR036770">
    <property type="entry name" value="Ankyrin_rpt-contain_sf"/>
</dbReference>
<dbReference type="Pfam" id="PF00023">
    <property type="entry name" value="Ank"/>
    <property type="match status" value="1"/>
</dbReference>
<dbReference type="PANTHER" id="PTHR24197">
    <property type="entry name" value="ANKYRIN REPEAT DOMAIN-CONTAINING PROTEIN 61"/>
    <property type="match status" value="1"/>
</dbReference>
<comment type="caution">
    <text evidence="5">The sequence shown here is derived from an EMBL/GenBank/DDBJ whole genome shotgun (WGS) entry which is preliminary data.</text>
</comment>
<dbReference type="SUPFAM" id="SSF48403">
    <property type="entry name" value="Ankyrin repeat"/>
    <property type="match status" value="1"/>
</dbReference>
<evidence type="ECO:0000256" key="4">
    <source>
        <dbReference type="ARBA" id="ARBA00039237"/>
    </source>
</evidence>
<proteinExistence type="predicted"/>
<evidence type="ECO:0000256" key="1">
    <source>
        <dbReference type="ARBA" id="ARBA00022737"/>
    </source>
</evidence>
<keyword evidence="2" id="KW-0040">ANK repeat</keyword>
<comment type="function">
    <text evidence="3">Plays an important role in regulating intracellular signaling events associated with erythroid terminal differentiation.</text>
</comment>
<reference evidence="5" key="1">
    <citation type="submission" date="2020-04" db="EMBL/GenBank/DDBJ databases">
        <authorList>
            <person name="Alioto T."/>
            <person name="Alioto T."/>
            <person name="Gomez Garrido J."/>
        </authorList>
    </citation>
    <scope>NUCLEOTIDE SEQUENCE</scope>
    <source>
        <strain evidence="5">A484AB</strain>
    </source>
</reference>